<evidence type="ECO:0000256" key="13">
    <source>
        <dbReference type="SAM" id="Phobius"/>
    </source>
</evidence>
<protein>
    <recommendedName>
        <fullName evidence="4">NADH dehydrogenase [ubiquinone] 1 alpha subcomplex subunit 1</fullName>
    </recommendedName>
</protein>
<dbReference type="OrthoDB" id="1920692at2759"/>
<evidence type="ECO:0000256" key="7">
    <source>
        <dbReference type="ARBA" id="ARBA00022692"/>
    </source>
</evidence>
<organism evidence="14 15">
    <name type="scientific">Ceratopteris richardii</name>
    <name type="common">Triangle waterfern</name>
    <dbReference type="NCBI Taxonomy" id="49495"/>
    <lineage>
        <taxon>Eukaryota</taxon>
        <taxon>Viridiplantae</taxon>
        <taxon>Streptophyta</taxon>
        <taxon>Embryophyta</taxon>
        <taxon>Tracheophyta</taxon>
        <taxon>Polypodiopsida</taxon>
        <taxon>Polypodiidae</taxon>
        <taxon>Polypodiales</taxon>
        <taxon>Pteridineae</taxon>
        <taxon>Pteridaceae</taxon>
        <taxon>Parkerioideae</taxon>
        <taxon>Ceratopteris</taxon>
    </lineage>
</organism>
<comment type="function">
    <text evidence="1">Accessory subunit of the mitochondrial membrane respiratory chain NADH dehydrogenase (Complex I), that is believed not to be involved in catalysis. Complex I functions in the transfer of electrons from NADH to the respiratory chain. The immediate electron acceptor for the enzyme is believed to be ubiquinone.</text>
</comment>
<dbReference type="PANTHER" id="PTHR17098">
    <property type="entry name" value="NADH-UBIQUINONE OXIDOREDUCTASE MWFE SUBUNIT"/>
    <property type="match status" value="1"/>
</dbReference>
<evidence type="ECO:0000256" key="9">
    <source>
        <dbReference type="ARBA" id="ARBA00022982"/>
    </source>
</evidence>
<keyword evidence="6" id="KW-0679">Respiratory chain</keyword>
<evidence type="ECO:0000256" key="6">
    <source>
        <dbReference type="ARBA" id="ARBA00022660"/>
    </source>
</evidence>
<dbReference type="Proteomes" id="UP000825935">
    <property type="component" value="Chromosome 2"/>
</dbReference>
<accession>A0A8T2VET8</accession>
<evidence type="ECO:0000256" key="3">
    <source>
        <dbReference type="ARBA" id="ARBA00009960"/>
    </source>
</evidence>
<keyword evidence="15" id="KW-1185">Reference proteome</keyword>
<dbReference type="GO" id="GO:0005743">
    <property type="term" value="C:mitochondrial inner membrane"/>
    <property type="evidence" value="ECO:0007669"/>
    <property type="project" value="UniProtKB-SubCell"/>
</dbReference>
<evidence type="ECO:0000256" key="11">
    <source>
        <dbReference type="ARBA" id="ARBA00023128"/>
    </source>
</evidence>
<evidence type="ECO:0000256" key="12">
    <source>
        <dbReference type="ARBA" id="ARBA00023136"/>
    </source>
</evidence>
<keyword evidence="5" id="KW-0813">Transport</keyword>
<keyword evidence="11" id="KW-0496">Mitochondrion</keyword>
<keyword evidence="9" id="KW-0249">Electron transport</keyword>
<dbReference type="AlphaFoldDB" id="A0A8T2VET8"/>
<evidence type="ECO:0000313" key="15">
    <source>
        <dbReference type="Proteomes" id="UP000825935"/>
    </source>
</evidence>
<dbReference type="OMA" id="WESAIPM"/>
<keyword evidence="12 13" id="KW-0472">Membrane</keyword>
<proteinExistence type="inferred from homology"/>
<dbReference type="EMBL" id="CM035407">
    <property type="protein sequence ID" value="KAH7444524.1"/>
    <property type="molecule type" value="Genomic_DNA"/>
</dbReference>
<evidence type="ECO:0000256" key="2">
    <source>
        <dbReference type="ARBA" id="ARBA00004298"/>
    </source>
</evidence>
<evidence type="ECO:0000256" key="8">
    <source>
        <dbReference type="ARBA" id="ARBA00022792"/>
    </source>
</evidence>
<dbReference type="Pfam" id="PF15879">
    <property type="entry name" value="MWFE"/>
    <property type="match status" value="1"/>
</dbReference>
<dbReference type="PANTHER" id="PTHR17098:SF2">
    <property type="entry name" value="NADH DEHYDROGENASE [UBIQUINONE] 1 ALPHA SUBCOMPLEX SUBUNIT 1"/>
    <property type="match status" value="1"/>
</dbReference>
<feature type="transmembrane region" description="Helical" evidence="13">
    <location>
        <begin position="6"/>
        <end position="26"/>
    </location>
</feature>
<evidence type="ECO:0000256" key="5">
    <source>
        <dbReference type="ARBA" id="ARBA00022448"/>
    </source>
</evidence>
<evidence type="ECO:0000256" key="4">
    <source>
        <dbReference type="ARBA" id="ARBA00016392"/>
    </source>
</evidence>
<keyword evidence="8" id="KW-0999">Mitochondrion inner membrane</keyword>
<keyword evidence="7 13" id="KW-0812">Transmembrane</keyword>
<keyword evidence="10 13" id="KW-1133">Transmembrane helix</keyword>
<gene>
    <name evidence="14" type="ORF">KP509_02G081200</name>
</gene>
<evidence type="ECO:0000256" key="10">
    <source>
        <dbReference type="ARBA" id="ARBA00022989"/>
    </source>
</evidence>
<comment type="caution">
    <text evidence="14">The sequence shown here is derived from an EMBL/GenBank/DDBJ whole genome shotgun (WGS) entry which is preliminary data.</text>
</comment>
<reference evidence="14" key="1">
    <citation type="submission" date="2021-08" db="EMBL/GenBank/DDBJ databases">
        <title>WGS assembly of Ceratopteris richardii.</title>
        <authorList>
            <person name="Marchant D.B."/>
            <person name="Chen G."/>
            <person name="Jenkins J."/>
            <person name="Shu S."/>
            <person name="Leebens-Mack J."/>
            <person name="Grimwood J."/>
            <person name="Schmutz J."/>
            <person name="Soltis P."/>
            <person name="Soltis D."/>
            <person name="Chen Z.-H."/>
        </authorList>
    </citation>
    <scope>NUCLEOTIDE SEQUENCE</scope>
    <source>
        <strain evidence="14">Whitten #5841</strain>
        <tissue evidence="14">Leaf</tissue>
    </source>
</reference>
<evidence type="ECO:0000256" key="1">
    <source>
        <dbReference type="ARBA" id="ARBA00003195"/>
    </source>
</evidence>
<evidence type="ECO:0000313" key="14">
    <source>
        <dbReference type="EMBL" id="KAH7444524.1"/>
    </source>
</evidence>
<sequence length="63" mass="7057">MAWESAIPMAIVVGMVFLMGESQGFFHKLYYGKPKHPCSDAWDRAMEQRDVRLLKAAAAAAKE</sequence>
<dbReference type="InterPro" id="IPR017384">
    <property type="entry name" value="NADH_Ub_cplx-1_asu_su-1"/>
</dbReference>
<comment type="subcellular location">
    <subcellularLocation>
        <location evidence="2">Mitochondrion inner membrane</location>
        <topology evidence="2">Single-pass membrane protein</topology>
        <orientation evidence="2">Matrix side</orientation>
    </subcellularLocation>
</comment>
<name>A0A8T2VET8_CERRI</name>
<comment type="similarity">
    <text evidence="3">Belongs to the complex I NDUFA1 subunit family.</text>
</comment>